<dbReference type="EMBL" id="CP099464">
    <property type="protein sequence ID" value="UUO14753.1"/>
    <property type="molecule type" value="Genomic_DNA"/>
</dbReference>
<evidence type="ECO:0000313" key="3">
    <source>
        <dbReference type="Proteomes" id="UP001057561"/>
    </source>
</evidence>
<dbReference type="Proteomes" id="UP001057561">
    <property type="component" value="Chromosome"/>
</dbReference>
<accession>A0ABY5LS03</accession>
<organism evidence="2 3">
    <name type="scientific">Dolichospermum heterosporum TAC447</name>
    <dbReference type="NCBI Taxonomy" id="747523"/>
    <lineage>
        <taxon>Bacteria</taxon>
        <taxon>Bacillati</taxon>
        <taxon>Cyanobacteriota</taxon>
        <taxon>Cyanophyceae</taxon>
        <taxon>Nostocales</taxon>
        <taxon>Aphanizomenonaceae</taxon>
        <taxon>Dolichospermum</taxon>
        <taxon>Dolichospermum heterosporum</taxon>
    </lineage>
</organism>
<protein>
    <submittedName>
        <fullName evidence="2">DUF4277 domain-containing protein</fullName>
    </submittedName>
</protein>
<dbReference type="InterPro" id="IPR025457">
    <property type="entry name" value="DUF4277"/>
</dbReference>
<name>A0ABY5LS03_9CYAN</name>
<evidence type="ECO:0000313" key="2">
    <source>
        <dbReference type="EMBL" id="UUO14753.1"/>
    </source>
</evidence>
<reference evidence="2" key="1">
    <citation type="submission" date="2022-06" db="EMBL/GenBank/DDBJ databases">
        <title>Nostosin G and Spiroidesin B from the Cyanobacterium Dolichospermum sp. NIES-1697.</title>
        <authorList>
            <person name="Phan C.-S."/>
            <person name="Mehjabin J.J."/>
            <person name="Anas A.R.J."/>
            <person name="Hayasaka M."/>
            <person name="Onoki R."/>
            <person name="Wang J."/>
            <person name="Umezawa T."/>
            <person name="Washio K."/>
            <person name="Morikawa M."/>
            <person name="Okino T."/>
        </authorList>
    </citation>
    <scope>NUCLEOTIDE SEQUENCE</scope>
    <source>
        <strain evidence="2">NIES-1697</strain>
    </source>
</reference>
<keyword evidence="3" id="KW-1185">Reference proteome</keyword>
<proteinExistence type="predicted"/>
<feature type="domain" description="DUF4277" evidence="1">
    <location>
        <begin position="19"/>
        <end position="75"/>
    </location>
</feature>
<gene>
    <name evidence="2" type="ORF">NG743_22475</name>
</gene>
<dbReference type="Pfam" id="PF14104">
    <property type="entry name" value="DUF4277"/>
    <property type="match status" value="1"/>
</dbReference>
<evidence type="ECO:0000259" key="1">
    <source>
        <dbReference type="Pfam" id="PF14104"/>
    </source>
</evidence>
<sequence>MTVNIFVQLLKVKTELQVDVKDIDHLWIIAGIIDEIGIVKIIDQEIGTHAQEKVSAGLVVKAMIINCMGFITAPFMDCT</sequence>
<dbReference type="RefSeq" id="WP_051424263.1">
    <property type="nucleotide sequence ID" value="NZ_CP099464.1"/>
</dbReference>